<dbReference type="InterPro" id="IPR028987">
    <property type="entry name" value="ATP_synth_B-like_membr_sf"/>
</dbReference>
<keyword evidence="6 16" id="KW-0812">Transmembrane</keyword>
<dbReference type="InterPro" id="IPR005864">
    <property type="entry name" value="ATP_synth_F0_bsu_bac"/>
</dbReference>
<dbReference type="AlphaFoldDB" id="A0A451EP51"/>
<feature type="transmembrane region" description="Helical" evidence="16">
    <location>
        <begin position="6"/>
        <end position="26"/>
    </location>
</feature>
<dbReference type="Proteomes" id="UP000273143">
    <property type="component" value="Chromosome"/>
</dbReference>
<keyword evidence="11 16" id="KW-0066">ATP synthesis</keyword>
<organism evidence="18 19">
    <name type="scientific">Entomomonas moraniae</name>
    <dbReference type="NCBI Taxonomy" id="2213226"/>
    <lineage>
        <taxon>Bacteria</taxon>
        <taxon>Pseudomonadati</taxon>
        <taxon>Pseudomonadota</taxon>
        <taxon>Gammaproteobacteria</taxon>
        <taxon>Pseudomonadales</taxon>
        <taxon>Pseudomonadaceae</taxon>
        <taxon>Entomomonas</taxon>
    </lineage>
</organism>
<keyword evidence="4" id="KW-0997">Cell inner membrane</keyword>
<evidence type="ECO:0000256" key="3">
    <source>
        <dbReference type="ARBA" id="ARBA00022475"/>
    </source>
</evidence>
<name>A0A451EP51_9GAMM</name>
<dbReference type="EMBL" id="CP029822">
    <property type="protein sequence ID" value="AZS51566.1"/>
    <property type="molecule type" value="Genomic_DNA"/>
</dbReference>
<comment type="subunit">
    <text evidence="14">F-type ATPases have 2 components, F(1) - the catalytic core - and F(0) - the membrane proton channel. F(1) has five subunits: alpha(3), beta(3), gamma(1), delta(1), epsilon(1). F(0) has four main subunits: a(1), b(2) and c(10-14). The alpha and beta chains form an alternating ring which encloses part of the gamma chain. F(1) is attached to F(0) by a central stalk formed by the gamma and epsilon chains, while a peripheral stalk is formed by the delta and b chains.</text>
</comment>
<keyword evidence="9 16" id="KW-0406">Ion transport</keyword>
<dbReference type="PANTHER" id="PTHR33445">
    <property type="entry name" value="ATP SYNTHASE SUBUNIT B', CHLOROPLASTIC"/>
    <property type="match status" value="1"/>
</dbReference>
<keyword evidence="2 16" id="KW-0813">Transport</keyword>
<evidence type="ECO:0000256" key="16">
    <source>
        <dbReference type="HAMAP-Rule" id="MF_01398"/>
    </source>
</evidence>
<protein>
    <recommendedName>
        <fullName evidence="16">ATP synthase subunit b</fullName>
    </recommendedName>
    <alternativeName>
        <fullName evidence="16">ATP synthase F(0) sector subunit b</fullName>
    </alternativeName>
    <alternativeName>
        <fullName evidence="16">ATPase subunit I</fullName>
    </alternativeName>
    <alternativeName>
        <fullName evidence="16">F-type ATPase subunit b</fullName>
        <shortName evidence="16">F-ATPase subunit b</shortName>
    </alternativeName>
</protein>
<dbReference type="FunFam" id="1.20.5.620:FF:000001">
    <property type="entry name" value="ATP synthase subunit b"/>
    <property type="match status" value="1"/>
</dbReference>
<keyword evidence="8 16" id="KW-1133">Transmembrane helix</keyword>
<proteinExistence type="inferred from homology"/>
<evidence type="ECO:0000256" key="1">
    <source>
        <dbReference type="ARBA" id="ARBA00005513"/>
    </source>
</evidence>
<comment type="function">
    <text evidence="12 16">F(1)F(0) ATP synthase produces ATP from ADP in the presence of a proton or sodium gradient. F-type ATPases consist of two structural domains, F(1) containing the extramembraneous catalytic core and F(0) containing the membrane proton channel, linked together by a central stalk and a peripheral stalk. During catalysis, ATP synthesis in the catalytic domain of F(1) is coupled via a rotary mechanism of the central stalk subunits to proton translocation.</text>
</comment>
<dbReference type="GO" id="GO:0012505">
    <property type="term" value="C:endomembrane system"/>
    <property type="evidence" value="ECO:0007669"/>
    <property type="project" value="UniProtKB-SubCell"/>
</dbReference>
<dbReference type="CDD" id="cd06503">
    <property type="entry name" value="ATP-synt_Fo_b"/>
    <property type="match status" value="1"/>
</dbReference>
<evidence type="ECO:0000256" key="4">
    <source>
        <dbReference type="ARBA" id="ARBA00022519"/>
    </source>
</evidence>
<keyword evidence="5 16" id="KW-0138">CF(0)</keyword>
<evidence type="ECO:0000256" key="12">
    <source>
        <dbReference type="ARBA" id="ARBA00025198"/>
    </source>
</evidence>
<dbReference type="SUPFAM" id="SSF81573">
    <property type="entry name" value="F1F0 ATP synthase subunit B, membrane domain"/>
    <property type="match status" value="1"/>
</dbReference>
<evidence type="ECO:0000256" key="14">
    <source>
        <dbReference type="ARBA" id="ARBA00026054"/>
    </source>
</evidence>
<comment type="function">
    <text evidence="13">Component of the F(0) channel, it forms part of the peripheral stalk, linking F(1) to F(0). The b'-subunit is a diverged and duplicated form of b found in plants and photosynthetic bacteria.</text>
</comment>
<sequence length="156" mass="17316">MNINLTLIGQTIAFAIFVLFCMKYVWPPISQVMQERKRKIAEGLDAAGRAEHELKDVQQQVEQIIREGKEQATDILDKANKTASSIIDESKAQARAEGEKLIANARSEIDLEINRARDQLRSQVADLVVQGATKVLESSVDAKAHSDLVDKMASKL</sequence>
<evidence type="ECO:0000256" key="17">
    <source>
        <dbReference type="RuleBase" id="RU003848"/>
    </source>
</evidence>
<evidence type="ECO:0000256" key="10">
    <source>
        <dbReference type="ARBA" id="ARBA00023136"/>
    </source>
</evidence>
<comment type="subunit">
    <text evidence="16">F-type ATPases have 2 components, F(1) - the catalytic core - and F(0) - the membrane proton channel. F(1) has five subunits: alpha(3), beta(3), gamma(1), delta(1), epsilon(1). F(0) has three main subunits: a(1), b(2) and c(10-14). The alpha and beta chains form an alternating ring which encloses part of the gamma chain. F(1) is attached to F(0) by a central stalk formed by the gamma and epsilon chains, while a peripheral stalk is formed by the delta and b chains.</text>
</comment>
<evidence type="ECO:0000313" key="19">
    <source>
        <dbReference type="Proteomes" id="UP000273143"/>
    </source>
</evidence>
<evidence type="ECO:0000256" key="8">
    <source>
        <dbReference type="ARBA" id="ARBA00022989"/>
    </source>
</evidence>
<evidence type="ECO:0000256" key="6">
    <source>
        <dbReference type="ARBA" id="ARBA00022692"/>
    </source>
</evidence>
<evidence type="ECO:0000256" key="13">
    <source>
        <dbReference type="ARBA" id="ARBA00025614"/>
    </source>
</evidence>
<keyword evidence="19" id="KW-1185">Reference proteome</keyword>
<accession>A0A451EP51</accession>
<comment type="similarity">
    <text evidence="1 16 17">Belongs to the ATPase B chain family.</text>
</comment>
<dbReference type="NCBIfam" id="NF004411">
    <property type="entry name" value="PRK05759.1-2"/>
    <property type="match status" value="1"/>
</dbReference>
<evidence type="ECO:0000256" key="11">
    <source>
        <dbReference type="ARBA" id="ARBA00023310"/>
    </source>
</evidence>
<dbReference type="InterPro" id="IPR050059">
    <property type="entry name" value="ATP_synthase_B_chain"/>
</dbReference>
<evidence type="ECO:0000313" key="18">
    <source>
        <dbReference type="EMBL" id="AZS51566.1"/>
    </source>
</evidence>
<evidence type="ECO:0000256" key="15">
    <source>
        <dbReference type="ARBA" id="ARBA00037847"/>
    </source>
</evidence>
<dbReference type="GO" id="GO:0045259">
    <property type="term" value="C:proton-transporting ATP synthase complex"/>
    <property type="evidence" value="ECO:0007669"/>
    <property type="project" value="UniProtKB-KW"/>
</dbReference>
<evidence type="ECO:0000256" key="5">
    <source>
        <dbReference type="ARBA" id="ARBA00022547"/>
    </source>
</evidence>
<dbReference type="NCBIfam" id="TIGR01144">
    <property type="entry name" value="ATP_synt_b"/>
    <property type="match status" value="1"/>
</dbReference>
<dbReference type="GO" id="GO:0046961">
    <property type="term" value="F:proton-transporting ATPase activity, rotational mechanism"/>
    <property type="evidence" value="ECO:0007669"/>
    <property type="project" value="TreeGrafter"/>
</dbReference>
<reference evidence="19" key="1">
    <citation type="submission" date="2018-06" db="EMBL/GenBank/DDBJ databases">
        <title>Complete genome of Pseudomonas insecticola strain QZS01.</title>
        <authorList>
            <person name="Wang J."/>
            <person name="Su Q."/>
        </authorList>
    </citation>
    <scope>NUCLEOTIDE SEQUENCE [LARGE SCALE GENOMIC DNA]</scope>
    <source>
        <strain evidence="19">QZS01</strain>
    </source>
</reference>
<dbReference type="GO" id="GO:0005886">
    <property type="term" value="C:plasma membrane"/>
    <property type="evidence" value="ECO:0007669"/>
    <property type="project" value="UniProtKB-SubCell"/>
</dbReference>
<dbReference type="InterPro" id="IPR002146">
    <property type="entry name" value="ATP_synth_b/b'su_bac/chlpt"/>
</dbReference>
<evidence type="ECO:0000256" key="2">
    <source>
        <dbReference type="ARBA" id="ARBA00022448"/>
    </source>
</evidence>
<dbReference type="KEGG" id="emo:DM558_12645"/>
<dbReference type="Gene3D" id="1.20.5.620">
    <property type="entry name" value="F1F0 ATP synthase subunit B, membrane domain"/>
    <property type="match status" value="1"/>
</dbReference>
<dbReference type="RefSeq" id="WP_127164310.1">
    <property type="nucleotide sequence ID" value="NZ_CP029822.1"/>
</dbReference>
<evidence type="ECO:0000256" key="9">
    <source>
        <dbReference type="ARBA" id="ARBA00023065"/>
    </source>
</evidence>
<dbReference type="HAMAP" id="MF_01398">
    <property type="entry name" value="ATP_synth_b_bprime"/>
    <property type="match status" value="1"/>
</dbReference>
<dbReference type="PANTHER" id="PTHR33445:SF1">
    <property type="entry name" value="ATP SYNTHASE SUBUNIT B"/>
    <property type="match status" value="1"/>
</dbReference>
<dbReference type="GO" id="GO:0046933">
    <property type="term" value="F:proton-transporting ATP synthase activity, rotational mechanism"/>
    <property type="evidence" value="ECO:0007669"/>
    <property type="project" value="UniProtKB-UniRule"/>
</dbReference>
<gene>
    <name evidence="16" type="primary">atpF</name>
    <name evidence="18" type="ORF">DM558_12645</name>
</gene>
<evidence type="ECO:0000256" key="7">
    <source>
        <dbReference type="ARBA" id="ARBA00022781"/>
    </source>
</evidence>
<keyword evidence="3 16" id="KW-1003">Cell membrane</keyword>
<comment type="subcellular location">
    <subcellularLocation>
        <location evidence="16">Cell membrane</location>
        <topology evidence="16">Single-pass membrane protein</topology>
    </subcellularLocation>
    <subcellularLocation>
        <location evidence="15">Endomembrane system</location>
        <topology evidence="15">Single-pass membrane protein</topology>
    </subcellularLocation>
</comment>
<keyword evidence="10 16" id="KW-0472">Membrane</keyword>
<keyword evidence="7 16" id="KW-0375">Hydrogen ion transport</keyword>
<dbReference type="Pfam" id="PF00430">
    <property type="entry name" value="ATP-synt_B"/>
    <property type="match status" value="1"/>
</dbReference>